<dbReference type="EMBL" id="BMDQ01000001">
    <property type="protein sequence ID" value="GGI56424.1"/>
    <property type="molecule type" value="Genomic_DNA"/>
</dbReference>
<sequence>MTSTAKIEVQQRFCKNCSVCIKKELQVIENIKNVRLYPKESLITFNFIKADKLSAALNVLSKLGYPEKGERIEEEFSKSLCSC</sequence>
<name>A0ABQ2BWF8_9FLAO</name>
<evidence type="ECO:0000313" key="1">
    <source>
        <dbReference type="EMBL" id="GGI56424.1"/>
    </source>
</evidence>
<organism evidence="1 2">
    <name type="scientific">Winogradskyella haliclonae</name>
    <dbReference type="NCBI Taxonomy" id="2048558"/>
    <lineage>
        <taxon>Bacteria</taxon>
        <taxon>Pseudomonadati</taxon>
        <taxon>Bacteroidota</taxon>
        <taxon>Flavobacteriia</taxon>
        <taxon>Flavobacteriales</taxon>
        <taxon>Flavobacteriaceae</taxon>
        <taxon>Winogradskyella</taxon>
    </lineage>
</organism>
<evidence type="ECO:0008006" key="3">
    <source>
        <dbReference type="Google" id="ProtNLM"/>
    </source>
</evidence>
<protein>
    <recommendedName>
        <fullName evidence="3">HMA domain-containing protein</fullName>
    </recommendedName>
</protein>
<gene>
    <name evidence="1" type="ORF">GCM10011444_07330</name>
</gene>
<comment type="caution">
    <text evidence="1">The sequence shown here is derived from an EMBL/GenBank/DDBJ whole genome shotgun (WGS) entry which is preliminary data.</text>
</comment>
<proteinExistence type="predicted"/>
<dbReference type="InterPro" id="IPR036163">
    <property type="entry name" value="HMA_dom_sf"/>
</dbReference>
<accession>A0ABQ2BWF8</accession>
<keyword evidence="2" id="KW-1185">Reference proteome</keyword>
<dbReference type="SUPFAM" id="SSF55008">
    <property type="entry name" value="HMA, heavy metal-associated domain"/>
    <property type="match status" value="1"/>
</dbReference>
<evidence type="ECO:0000313" key="2">
    <source>
        <dbReference type="Proteomes" id="UP000624701"/>
    </source>
</evidence>
<dbReference type="RefSeq" id="WP_188373341.1">
    <property type="nucleotide sequence ID" value="NZ_BMDQ01000001.1"/>
</dbReference>
<dbReference type="Proteomes" id="UP000624701">
    <property type="component" value="Unassembled WGS sequence"/>
</dbReference>
<reference evidence="2" key="1">
    <citation type="journal article" date="2019" name="Int. J. Syst. Evol. Microbiol.">
        <title>The Global Catalogue of Microorganisms (GCM) 10K type strain sequencing project: providing services to taxonomists for standard genome sequencing and annotation.</title>
        <authorList>
            <consortium name="The Broad Institute Genomics Platform"/>
            <consortium name="The Broad Institute Genome Sequencing Center for Infectious Disease"/>
            <person name="Wu L."/>
            <person name="Ma J."/>
        </authorList>
    </citation>
    <scope>NUCLEOTIDE SEQUENCE [LARGE SCALE GENOMIC DNA]</scope>
    <source>
        <strain evidence="2">CCM 8681</strain>
    </source>
</reference>